<feature type="transmembrane region" description="Helical" evidence="1">
    <location>
        <begin position="138"/>
        <end position="161"/>
    </location>
</feature>
<dbReference type="KEGG" id="rci:RCIX78"/>
<protein>
    <submittedName>
        <fullName evidence="2">Uncharacterized protein</fullName>
    </submittedName>
</protein>
<organism evidence="2 3">
    <name type="scientific">Methanocella arvoryzae (strain DSM 22066 / NBRC 105507 / MRE50)</name>
    <dbReference type="NCBI Taxonomy" id="351160"/>
    <lineage>
        <taxon>Archaea</taxon>
        <taxon>Methanobacteriati</taxon>
        <taxon>Methanobacteriota</taxon>
        <taxon>Stenosarchaea group</taxon>
        <taxon>Methanomicrobia</taxon>
        <taxon>Methanocellales</taxon>
        <taxon>Methanocellaceae</taxon>
        <taxon>Methanocella</taxon>
    </lineage>
</organism>
<dbReference type="Proteomes" id="UP000000663">
    <property type="component" value="Chromosome"/>
</dbReference>
<dbReference type="RefSeq" id="WP_012036910.1">
    <property type="nucleotide sequence ID" value="NC_009464.1"/>
</dbReference>
<gene>
    <name evidence="2" type="ORF">RCIX78</name>
</gene>
<feature type="transmembrane region" description="Helical" evidence="1">
    <location>
        <begin position="7"/>
        <end position="30"/>
    </location>
</feature>
<dbReference type="eggNOG" id="arCOG03825">
    <property type="taxonomic scope" value="Archaea"/>
</dbReference>
<reference evidence="2 3" key="1">
    <citation type="journal article" date="2006" name="Science">
        <title>Genome of rice cluster I archaea -- the key methane producers in the rice rhizosphere.</title>
        <authorList>
            <person name="Erkel C."/>
            <person name="Kube M."/>
            <person name="Reinhardt R."/>
            <person name="Liesack W."/>
        </authorList>
    </citation>
    <scope>NUCLEOTIDE SEQUENCE [LARGE SCALE GENOMIC DNA]</scope>
    <source>
        <strain evidence="3">DSM 22066 / NBRC 105507 / MRE50</strain>
    </source>
</reference>
<dbReference type="EMBL" id="AM114193">
    <property type="protein sequence ID" value="CAJ35584.1"/>
    <property type="molecule type" value="Genomic_DNA"/>
</dbReference>
<feature type="transmembrane region" description="Helical" evidence="1">
    <location>
        <begin position="95"/>
        <end position="116"/>
    </location>
</feature>
<dbReference type="GeneID" id="5145702"/>
<evidence type="ECO:0000313" key="2">
    <source>
        <dbReference type="EMBL" id="CAJ35584.1"/>
    </source>
</evidence>
<evidence type="ECO:0000256" key="1">
    <source>
        <dbReference type="SAM" id="Phobius"/>
    </source>
</evidence>
<keyword evidence="1" id="KW-0472">Membrane</keyword>
<proteinExistence type="predicted"/>
<dbReference type="AlphaFoldDB" id="Q0W7Q9"/>
<feature type="transmembrane region" description="Helical" evidence="1">
    <location>
        <begin position="202"/>
        <end position="224"/>
    </location>
</feature>
<keyword evidence="1" id="KW-0812">Transmembrane</keyword>
<evidence type="ECO:0000313" key="3">
    <source>
        <dbReference type="Proteomes" id="UP000000663"/>
    </source>
</evidence>
<keyword evidence="3" id="KW-1185">Reference proteome</keyword>
<name>Q0W7Q9_METAR</name>
<accession>Q0W7Q9</accession>
<keyword evidence="1" id="KW-1133">Transmembrane helix</keyword>
<sequence>MEKSAIVKVIVSLGGLALAFALTAVVFQYVVPDAAGLPKDSIVSTIITVVGAMALAIVVISIILSILYIYDSRLKKPYEDRLKGVKREMENSSSFWRIALLTIVTLAWMAVLYFFWRDIPIMVEMHSGTLQPLFTENFAVFVPIFMALGAGMIIANLLYLLPLGKWIPSLCEVAMSIVSLVLFYWILQVFPFNPDLPEMGKLGLALLLVLAIVGSLIDIVGKLWKTLKIIIYGKD</sequence>
<feature type="transmembrane region" description="Helical" evidence="1">
    <location>
        <begin position="173"/>
        <end position="190"/>
    </location>
</feature>
<feature type="transmembrane region" description="Helical" evidence="1">
    <location>
        <begin position="42"/>
        <end position="70"/>
    </location>
</feature>